<dbReference type="PANTHER" id="PTHR43304">
    <property type="entry name" value="PHYTOCHROME-LIKE PROTEIN CPH1"/>
    <property type="match status" value="1"/>
</dbReference>
<evidence type="ECO:0000256" key="5">
    <source>
        <dbReference type="ARBA" id="ARBA00022777"/>
    </source>
</evidence>
<feature type="non-terminal residue" evidence="7">
    <location>
        <position position="1"/>
    </location>
</feature>
<dbReference type="Gene3D" id="3.30.565.10">
    <property type="entry name" value="Histidine kinase-like ATPase, C-terminal domain"/>
    <property type="match status" value="1"/>
</dbReference>
<evidence type="ECO:0000256" key="1">
    <source>
        <dbReference type="ARBA" id="ARBA00000085"/>
    </source>
</evidence>
<gene>
    <name evidence="7" type="ORF">D0809_24575</name>
</gene>
<reference evidence="7 8" key="1">
    <citation type="journal article" date="2018" name="Syst. Appl. Microbiol.">
        <title>Flavobacterium circumlabens sp. nov. and Flavobacterium cupreum sp. nov., two psychrotrophic species isolated from Antarctic environmental samples.</title>
        <authorList>
            <person name="Kralova S."/>
            <person name="Busse H.J."/>
            <person name="Svec P."/>
            <person name="Maslanova I."/>
            <person name="Stankova E."/>
            <person name="Bartak M."/>
            <person name="Sedlacek I."/>
        </authorList>
    </citation>
    <scope>NUCLEOTIDE SEQUENCE [LARGE SCALE GENOMIC DNA]</scope>
    <source>
        <strain evidence="7 8">CCM 8828</strain>
    </source>
</reference>
<keyword evidence="4" id="KW-0808">Transferase</keyword>
<evidence type="ECO:0000256" key="2">
    <source>
        <dbReference type="ARBA" id="ARBA00012438"/>
    </source>
</evidence>
<dbReference type="Pfam" id="PF02518">
    <property type="entry name" value="HATPase_c"/>
    <property type="match status" value="1"/>
</dbReference>
<dbReference type="SUPFAM" id="SSF55874">
    <property type="entry name" value="ATPase domain of HSP90 chaperone/DNA topoisomerase II/histidine kinase"/>
    <property type="match status" value="1"/>
</dbReference>
<dbReference type="AlphaFoldDB" id="A0A4Y7U5T8"/>
<dbReference type="InterPro" id="IPR003594">
    <property type="entry name" value="HATPase_dom"/>
</dbReference>
<organism evidence="7 8">
    <name type="scientific">Flavobacterium circumlabens</name>
    <dbReference type="NCBI Taxonomy" id="2133765"/>
    <lineage>
        <taxon>Bacteria</taxon>
        <taxon>Pseudomonadati</taxon>
        <taxon>Bacteroidota</taxon>
        <taxon>Flavobacteriia</taxon>
        <taxon>Flavobacteriales</taxon>
        <taxon>Flavobacteriaceae</taxon>
        <taxon>Flavobacterium</taxon>
    </lineage>
</organism>
<dbReference type="PROSITE" id="PS50109">
    <property type="entry name" value="HIS_KIN"/>
    <property type="match status" value="1"/>
</dbReference>
<evidence type="ECO:0000256" key="3">
    <source>
        <dbReference type="ARBA" id="ARBA00022553"/>
    </source>
</evidence>
<protein>
    <recommendedName>
        <fullName evidence="2">histidine kinase</fullName>
        <ecNumber evidence="2">2.7.13.3</ecNumber>
    </recommendedName>
</protein>
<evidence type="ECO:0000256" key="4">
    <source>
        <dbReference type="ARBA" id="ARBA00022679"/>
    </source>
</evidence>
<comment type="caution">
    <text evidence="7">The sequence shown here is derived from an EMBL/GenBank/DDBJ whole genome shotgun (WGS) entry which is preliminary data.</text>
</comment>
<name>A0A4Y7U5T8_9FLAO</name>
<dbReference type="GO" id="GO:0004673">
    <property type="term" value="F:protein histidine kinase activity"/>
    <property type="evidence" value="ECO:0007669"/>
    <property type="project" value="UniProtKB-EC"/>
</dbReference>
<dbReference type="InterPro" id="IPR004358">
    <property type="entry name" value="Sig_transdc_His_kin-like_C"/>
</dbReference>
<proteinExistence type="predicted"/>
<keyword evidence="5" id="KW-0418">Kinase</keyword>
<keyword evidence="3" id="KW-0597">Phosphoprotein</keyword>
<sequence>DLSPHITIETSIIEHHNLKLRNQNFQPQKCDYWNLTFKDNGIGFEAEFNELIFVMFQRLHHSHEYSGTGIGLAIVKKIVDNHNGIIHAEGILNEGTTFEVFIPVHQNSETVLQETVLIDLQYELANV</sequence>
<evidence type="ECO:0000313" key="7">
    <source>
        <dbReference type="EMBL" id="TEB41621.1"/>
    </source>
</evidence>
<comment type="catalytic activity">
    <reaction evidence="1">
        <text>ATP + protein L-histidine = ADP + protein N-phospho-L-histidine.</text>
        <dbReference type="EC" id="2.7.13.3"/>
    </reaction>
</comment>
<dbReference type="SMART" id="SM00387">
    <property type="entry name" value="HATPase_c"/>
    <property type="match status" value="1"/>
</dbReference>
<dbReference type="PANTHER" id="PTHR43304:SF1">
    <property type="entry name" value="PAC DOMAIN-CONTAINING PROTEIN"/>
    <property type="match status" value="1"/>
</dbReference>
<dbReference type="RefSeq" id="WP_238698807.1">
    <property type="nucleotide sequence ID" value="NZ_QWDN01000065.1"/>
</dbReference>
<dbReference type="PRINTS" id="PR00344">
    <property type="entry name" value="BCTRLSENSOR"/>
</dbReference>
<dbReference type="InterPro" id="IPR052162">
    <property type="entry name" value="Sensor_kinase/Photoreceptor"/>
</dbReference>
<dbReference type="EC" id="2.7.13.3" evidence="2"/>
<dbReference type="Proteomes" id="UP000298340">
    <property type="component" value="Unassembled WGS sequence"/>
</dbReference>
<dbReference type="InterPro" id="IPR036890">
    <property type="entry name" value="HATPase_C_sf"/>
</dbReference>
<accession>A0A4Y7U5T8</accession>
<evidence type="ECO:0000313" key="8">
    <source>
        <dbReference type="Proteomes" id="UP000298340"/>
    </source>
</evidence>
<evidence type="ECO:0000259" key="6">
    <source>
        <dbReference type="PROSITE" id="PS50109"/>
    </source>
</evidence>
<dbReference type="InterPro" id="IPR005467">
    <property type="entry name" value="His_kinase_dom"/>
</dbReference>
<dbReference type="EMBL" id="QWDN01000065">
    <property type="protein sequence ID" value="TEB41621.1"/>
    <property type="molecule type" value="Genomic_DNA"/>
</dbReference>
<feature type="domain" description="Histidine kinase" evidence="6">
    <location>
        <begin position="35"/>
        <end position="106"/>
    </location>
</feature>